<dbReference type="InterPro" id="IPR001486">
    <property type="entry name" value="Hemoglobin_trunc"/>
</dbReference>
<evidence type="ECO:0000313" key="6">
    <source>
        <dbReference type="EMBL" id="GGN85451.1"/>
    </source>
</evidence>
<name>A0ABQ2KLB1_9MICO</name>
<dbReference type="Proteomes" id="UP000626982">
    <property type="component" value="Unassembled WGS sequence"/>
</dbReference>
<evidence type="ECO:0000256" key="5">
    <source>
        <dbReference type="ARBA" id="ARBA00034496"/>
    </source>
</evidence>
<keyword evidence="7" id="KW-1185">Reference proteome</keyword>
<dbReference type="InterPro" id="IPR044203">
    <property type="entry name" value="GlbO/GLB3-like"/>
</dbReference>
<dbReference type="SUPFAM" id="SSF46458">
    <property type="entry name" value="Globin-like"/>
    <property type="match status" value="1"/>
</dbReference>
<comment type="caution">
    <text evidence="6">The sequence shown here is derived from an EMBL/GenBank/DDBJ whole genome shotgun (WGS) entry which is preliminary data.</text>
</comment>
<dbReference type="Gene3D" id="1.10.490.10">
    <property type="entry name" value="Globins"/>
    <property type="match status" value="1"/>
</dbReference>
<keyword evidence="4" id="KW-0408">Iron</keyword>
<dbReference type="PANTHER" id="PTHR47366">
    <property type="entry name" value="TWO-ON-TWO HEMOGLOBIN-3"/>
    <property type="match status" value="1"/>
</dbReference>
<evidence type="ECO:0000256" key="4">
    <source>
        <dbReference type="ARBA" id="ARBA00023004"/>
    </source>
</evidence>
<accession>A0ABQ2KLB1</accession>
<keyword evidence="2" id="KW-0349">Heme</keyword>
<evidence type="ECO:0000256" key="3">
    <source>
        <dbReference type="ARBA" id="ARBA00022723"/>
    </source>
</evidence>
<organism evidence="6 7">
    <name type="scientific">Agrococcus terreus</name>
    <dbReference type="NCBI Taxonomy" id="574649"/>
    <lineage>
        <taxon>Bacteria</taxon>
        <taxon>Bacillati</taxon>
        <taxon>Actinomycetota</taxon>
        <taxon>Actinomycetes</taxon>
        <taxon>Micrococcales</taxon>
        <taxon>Microbacteriaceae</taxon>
        <taxon>Agrococcus</taxon>
    </lineage>
</organism>
<proteinExistence type="inferred from homology"/>
<dbReference type="InterPro" id="IPR009050">
    <property type="entry name" value="Globin-like_sf"/>
</dbReference>
<protein>
    <submittedName>
        <fullName evidence="6">Group 2 truncated hemoglobin GlbO</fullName>
    </submittedName>
</protein>
<gene>
    <name evidence="6" type="primary">glbO</name>
    <name evidence="6" type="ORF">GCM10010968_18150</name>
</gene>
<dbReference type="InterPro" id="IPR012292">
    <property type="entry name" value="Globin/Proto"/>
</dbReference>
<keyword evidence="1" id="KW-0813">Transport</keyword>
<evidence type="ECO:0000256" key="2">
    <source>
        <dbReference type="ARBA" id="ARBA00022617"/>
    </source>
</evidence>
<evidence type="ECO:0000256" key="1">
    <source>
        <dbReference type="ARBA" id="ARBA00022448"/>
    </source>
</evidence>
<dbReference type="Pfam" id="PF01152">
    <property type="entry name" value="Bac_globin"/>
    <property type="match status" value="1"/>
</dbReference>
<dbReference type="RefSeq" id="WP_188717839.1">
    <property type="nucleotide sequence ID" value="NZ_BAABBD010000005.1"/>
</dbReference>
<reference evidence="7" key="1">
    <citation type="journal article" date="2019" name="Int. J. Syst. Evol. Microbiol.">
        <title>The Global Catalogue of Microorganisms (GCM) 10K type strain sequencing project: providing services to taxonomists for standard genome sequencing and annotation.</title>
        <authorList>
            <consortium name="The Broad Institute Genomics Platform"/>
            <consortium name="The Broad Institute Genome Sequencing Center for Infectious Disease"/>
            <person name="Wu L."/>
            <person name="Ma J."/>
        </authorList>
    </citation>
    <scope>NUCLEOTIDE SEQUENCE [LARGE SCALE GENOMIC DNA]</scope>
    <source>
        <strain evidence="7">CGMCC 1.6960</strain>
    </source>
</reference>
<evidence type="ECO:0000313" key="7">
    <source>
        <dbReference type="Proteomes" id="UP000626982"/>
    </source>
</evidence>
<dbReference type="CDD" id="cd14771">
    <property type="entry name" value="TrHb2_Mt-trHbO-like_O"/>
    <property type="match status" value="1"/>
</dbReference>
<sequence length="138" mass="15757">MTLPGSIPVGQPQSLHAAVGGTPFFAALVRGFYDRVWQDEVLRPMYPQDDREGAEERLRLFLEQFFGGPTTYSETRGHPRLRMRHAPFPVDLDARDRWLAAMEASVDDLAPAPLHRAELMDYFERAATAMLNRNPLFR</sequence>
<dbReference type="PANTHER" id="PTHR47366:SF1">
    <property type="entry name" value="TWO-ON-TWO HEMOGLOBIN-3"/>
    <property type="match status" value="1"/>
</dbReference>
<comment type="similarity">
    <text evidence="5">Belongs to the truncated hemoglobin family. Group II subfamily.</text>
</comment>
<keyword evidence="3" id="KW-0479">Metal-binding</keyword>
<dbReference type="EMBL" id="BMLM01000001">
    <property type="protein sequence ID" value="GGN85451.1"/>
    <property type="molecule type" value="Genomic_DNA"/>
</dbReference>